<keyword evidence="1" id="KW-0472">Membrane</keyword>
<dbReference type="RefSeq" id="WP_184473703.1">
    <property type="nucleotide sequence ID" value="NZ_JACHOV010000001.1"/>
</dbReference>
<reference evidence="2 3" key="1">
    <citation type="submission" date="2020-08" db="EMBL/GenBank/DDBJ databases">
        <title>Genomic Encyclopedia of Type Strains, Phase IV (KMG-IV): sequencing the most valuable type-strain genomes for metagenomic binning, comparative biology and taxonomic classification.</title>
        <authorList>
            <person name="Goeker M."/>
        </authorList>
    </citation>
    <scope>NUCLEOTIDE SEQUENCE [LARGE SCALE GENOMIC DNA]</scope>
    <source>
        <strain evidence="2 3">DSM 7465</strain>
    </source>
</reference>
<keyword evidence="3" id="KW-1185">Reference proteome</keyword>
<evidence type="ECO:0000256" key="1">
    <source>
        <dbReference type="SAM" id="Phobius"/>
    </source>
</evidence>
<accession>A0A840HPK0</accession>
<keyword evidence="1" id="KW-0812">Transmembrane</keyword>
<proteinExistence type="predicted"/>
<protein>
    <submittedName>
        <fullName evidence="2">Uncharacterized protein</fullName>
    </submittedName>
</protein>
<comment type="caution">
    <text evidence="2">The sequence shown here is derived from an EMBL/GenBank/DDBJ whole genome shotgun (WGS) entry which is preliminary data.</text>
</comment>
<name>A0A840HPK0_9SPHN</name>
<dbReference type="Proteomes" id="UP000575068">
    <property type="component" value="Unassembled WGS sequence"/>
</dbReference>
<dbReference type="AlphaFoldDB" id="A0A840HPK0"/>
<evidence type="ECO:0000313" key="2">
    <source>
        <dbReference type="EMBL" id="MBB4639835.1"/>
    </source>
</evidence>
<gene>
    <name evidence="2" type="ORF">HNQ99_000115</name>
</gene>
<keyword evidence="1" id="KW-1133">Transmembrane helix</keyword>
<organism evidence="2 3">
    <name type="scientific">Rhizorhapis suberifaciens</name>
    <name type="common">corky root of lettuce</name>
    <dbReference type="NCBI Taxonomy" id="13656"/>
    <lineage>
        <taxon>Bacteria</taxon>
        <taxon>Pseudomonadati</taxon>
        <taxon>Pseudomonadota</taxon>
        <taxon>Alphaproteobacteria</taxon>
        <taxon>Sphingomonadales</taxon>
        <taxon>Sphingomonadaceae</taxon>
        <taxon>Rhizorhapis</taxon>
    </lineage>
</organism>
<evidence type="ECO:0000313" key="3">
    <source>
        <dbReference type="Proteomes" id="UP000575068"/>
    </source>
</evidence>
<dbReference type="EMBL" id="JACHOV010000001">
    <property type="protein sequence ID" value="MBB4639835.1"/>
    <property type="molecule type" value="Genomic_DNA"/>
</dbReference>
<feature type="transmembrane region" description="Helical" evidence="1">
    <location>
        <begin position="6"/>
        <end position="29"/>
    </location>
</feature>
<sequence length="156" mass="17835">MPVWVSTIGFVIAPVTTLIAVWMTSHFAWRRSQNEKLWDRKANAYGAILEALHEMDAWFTVSMNDAMLRRDPSDEIVEERGASYRSARKILRGVVGREVWLLDPAVKERAEAMNKVLDDHYDGWFEVLDAGSYAVAQAIKEITALATRELKTERTH</sequence>